<dbReference type="Pfam" id="PF03216">
    <property type="entry name" value="Rhabdo_ncap_2"/>
    <property type="match status" value="1"/>
</dbReference>
<reference evidence="2" key="1">
    <citation type="submission" date="2020-03" db="EMBL/GenBank/DDBJ databases">
        <title>A high-quality chromosome-level genome assembly of a woody plant with both climbing and erect habits, Rhamnella rubrinervis.</title>
        <authorList>
            <person name="Lu Z."/>
            <person name="Yang Y."/>
            <person name="Zhu X."/>
            <person name="Sun Y."/>
        </authorList>
    </citation>
    <scope>NUCLEOTIDE SEQUENCE</scope>
    <source>
        <strain evidence="2">BYM</strain>
        <tissue evidence="2">Leaf</tissue>
    </source>
</reference>
<protein>
    <submittedName>
        <fullName evidence="2">Uncharacterized protein</fullName>
    </submittedName>
</protein>
<gene>
    <name evidence="2" type="ORF">FNV43_RR26688</name>
</gene>
<proteinExistence type="predicted"/>
<dbReference type="InterPro" id="IPR004902">
    <property type="entry name" value="Rhabdo_ncap_2"/>
</dbReference>
<evidence type="ECO:0000313" key="3">
    <source>
        <dbReference type="Proteomes" id="UP000796880"/>
    </source>
</evidence>
<evidence type="ECO:0000313" key="2">
    <source>
        <dbReference type="EMBL" id="KAF3431952.1"/>
    </source>
</evidence>
<dbReference type="Proteomes" id="UP000796880">
    <property type="component" value="Unassembled WGS sequence"/>
</dbReference>
<dbReference type="OrthoDB" id="1710629at2759"/>
<dbReference type="EMBL" id="VOIH02000012">
    <property type="protein sequence ID" value="KAF3431952.1"/>
    <property type="molecule type" value="Genomic_DNA"/>
</dbReference>
<comment type="caution">
    <text evidence="2">The sequence shown here is derived from an EMBL/GenBank/DDBJ whole genome shotgun (WGS) entry which is preliminary data.</text>
</comment>
<name>A0A8K0GJW0_9ROSA</name>
<evidence type="ECO:0000256" key="1">
    <source>
        <dbReference type="ARBA" id="ARBA00004328"/>
    </source>
</evidence>
<comment type="subcellular location">
    <subcellularLocation>
        <location evidence="1">Virion</location>
    </subcellularLocation>
</comment>
<keyword evidence="3" id="KW-1185">Reference proteome</keyword>
<accession>A0A8K0GJW0</accession>
<sequence>MEGHSNAQSSSDFMSDRLELDSLFAGLDDIDFGPVSRSDWTDDRFLNLKGIVLRRYNPTQLAPIVKEGLASLQGTITHRSIGAILVSAWNLYFFPERKYVFPDVPLNKTPDDEDYTTLSVAPFTTSSGAEIQWPVDDSVTSTVGAYVCACLLRLATKPASNFVKSWGHIKHRYSDLNKRLFEIRGLNPVEKNLDSIRIALSNWPLFKNTLTRFLYHFNELRGSVKGFARFTFEQHLSLAGLHSYSLFTRIAAKLEADTDELSLSLANRMTQRGLELIKTILINFEGSTDEKQRRQTWKYARLFDAEMFTHLQTKNCTQLTCVLAMILKEVGDDEGGDVTQIVYIQNLTECLRDRCQKTASEVIQRFTSNAT</sequence>
<dbReference type="AlphaFoldDB" id="A0A8K0GJW0"/>
<organism evidence="2 3">
    <name type="scientific">Rhamnella rubrinervis</name>
    <dbReference type="NCBI Taxonomy" id="2594499"/>
    <lineage>
        <taxon>Eukaryota</taxon>
        <taxon>Viridiplantae</taxon>
        <taxon>Streptophyta</taxon>
        <taxon>Embryophyta</taxon>
        <taxon>Tracheophyta</taxon>
        <taxon>Spermatophyta</taxon>
        <taxon>Magnoliopsida</taxon>
        <taxon>eudicotyledons</taxon>
        <taxon>Gunneridae</taxon>
        <taxon>Pentapetalae</taxon>
        <taxon>rosids</taxon>
        <taxon>fabids</taxon>
        <taxon>Rosales</taxon>
        <taxon>Rhamnaceae</taxon>
        <taxon>rhamnoid group</taxon>
        <taxon>Rhamneae</taxon>
        <taxon>Rhamnella</taxon>
    </lineage>
</organism>